<keyword evidence="9 19" id="KW-0808">Transferase</keyword>
<dbReference type="GO" id="GO:0009231">
    <property type="term" value="P:riboflavin biosynthetic process"/>
    <property type="evidence" value="ECO:0007669"/>
    <property type="project" value="InterPro"/>
</dbReference>
<evidence type="ECO:0000256" key="16">
    <source>
        <dbReference type="ARBA" id="ARBA00047880"/>
    </source>
</evidence>
<dbReference type="InterPro" id="IPR023468">
    <property type="entry name" value="Riboflavin_kinase"/>
</dbReference>
<dbReference type="SUPFAM" id="SSF82114">
    <property type="entry name" value="Riboflavin kinase-like"/>
    <property type="match status" value="1"/>
</dbReference>
<proteinExistence type="inferred from homology"/>
<dbReference type="EC" id="2.7.1.26" evidence="4"/>
<evidence type="ECO:0000256" key="10">
    <source>
        <dbReference type="ARBA" id="ARBA00022695"/>
    </source>
</evidence>
<evidence type="ECO:0000256" key="3">
    <source>
        <dbReference type="ARBA" id="ARBA00010214"/>
    </source>
</evidence>
<comment type="caution">
    <text evidence="19">The sequence shown here is derived from an EMBL/GenBank/DDBJ whole genome shotgun (WGS) entry which is preliminary data.</text>
</comment>
<dbReference type="Proteomes" id="UP000779900">
    <property type="component" value="Unassembled WGS sequence"/>
</dbReference>
<evidence type="ECO:0000256" key="11">
    <source>
        <dbReference type="ARBA" id="ARBA00022741"/>
    </source>
</evidence>
<evidence type="ECO:0000256" key="13">
    <source>
        <dbReference type="ARBA" id="ARBA00022827"/>
    </source>
</evidence>
<evidence type="ECO:0000313" key="19">
    <source>
        <dbReference type="EMBL" id="MBM3332947.1"/>
    </source>
</evidence>
<keyword evidence="15" id="KW-0511">Multifunctional enzyme</keyword>
<feature type="domain" description="Riboflavin kinase" evidence="18">
    <location>
        <begin position="183"/>
        <end position="287"/>
    </location>
</feature>
<keyword evidence="10 19" id="KW-0548">Nucleotidyltransferase</keyword>
<reference evidence="19" key="1">
    <citation type="submission" date="2019-03" db="EMBL/GenBank/DDBJ databases">
        <title>Lake Tanganyika Metagenome-Assembled Genomes (MAGs).</title>
        <authorList>
            <person name="Tran P."/>
        </authorList>
    </citation>
    <scope>NUCLEOTIDE SEQUENCE</scope>
    <source>
        <strain evidence="19">K_DeepCast_150m_m2_040</strain>
    </source>
</reference>
<comment type="catalytic activity">
    <reaction evidence="16">
        <text>riboflavin + ATP = FMN + ADP + H(+)</text>
        <dbReference type="Rhea" id="RHEA:14357"/>
        <dbReference type="ChEBI" id="CHEBI:15378"/>
        <dbReference type="ChEBI" id="CHEBI:30616"/>
        <dbReference type="ChEBI" id="CHEBI:57986"/>
        <dbReference type="ChEBI" id="CHEBI:58210"/>
        <dbReference type="ChEBI" id="CHEBI:456216"/>
        <dbReference type="EC" id="2.7.1.26"/>
    </reaction>
</comment>
<evidence type="ECO:0000256" key="15">
    <source>
        <dbReference type="ARBA" id="ARBA00023268"/>
    </source>
</evidence>
<evidence type="ECO:0000256" key="14">
    <source>
        <dbReference type="ARBA" id="ARBA00022840"/>
    </source>
</evidence>
<evidence type="ECO:0000259" key="18">
    <source>
        <dbReference type="SMART" id="SM00904"/>
    </source>
</evidence>
<dbReference type="GO" id="GO:0005524">
    <property type="term" value="F:ATP binding"/>
    <property type="evidence" value="ECO:0007669"/>
    <property type="project" value="UniProtKB-KW"/>
</dbReference>
<dbReference type="GO" id="GO:0009398">
    <property type="term" value="P:FMN biosynthetic process"/>
    <property type="evidence" value="ECO:0007669"/>
    <property type="project" value="TreeGrafter"/>
</dbReference>
<dbReference type="SUPFAM" id="SSF52374">
    <property type="entry name" value="Nucleotidylyl transferase"/>
    <property type="match status" value="1"/>
</dbReference>
<evidence type="ECO:0000256" key="6">
    <source>
        <dbReference type="ARBA" id="ARBA00018483"/>
    </source>
</evidence>
<keyword evidence="8" id="KW-0288">FMN</keyword>
<evidence type="ECO:0000256" key="9">
    <source>
        <dbReference type="ARBA" id="ARBA00022679"/>
    </source>
</evidence>
<dbReference type="InterPro" id="IPR014729">
    <property type="entry name" value="Rossmann-like_a/b/a_fold"/>
</dbReference>
<dbReference type="Pfam" id="PF01687">
    <property type="entry name" value="Flavokinase"/>
    <property type="match status" value="1"/>
</dbReference>
<dbReference type="PIRSF" id="PIRSF004491">
    <property type="entry name" value="FAD_Synth"/>
    <property type="match status" value="1"/>
</dbReference>
<protein>
    <recommendedName>
        <fullName evidence="6">Bifunctional riboflavin kinase/FMN adenylyltransferase</fullName>
        <ecNumber evidence="4">2.7.1.26</ecNumber>
        <ecNumber evidence="5">2.7.7.2</ecNumber>
    </recommendedName>
</protein>
<dbReference type="InterPro" id="IPR023465">
    <property type="entry name" value="Riboflavin_kinase_dom_sf"/>
</dbReference>
<sequence>MPTDAGSPSLIPGPAAPLVVALGSFDGVHLGHQQIILRASGIAAGLGGVTAVLTYDPLPAQLIYTDFTYVLTPLNEKKVLLTELGVQYICVLRFDAGLRGTTAPDFIQRHIVESLHPVAVVVGHDHRFGSHGTGDAGLLSRTLEPLGIRVEVVPEILLRSVPVRSTTIREHLLLGHVGLAAELLGRCYAMSGTVVPGTGTGRRLGFPTINLRPFERETLVPADGVYTCRVDAAGRTFDALLNIGHRPTFGGETRTIEAHLLDVQLAAPPRTAVFRLVDRLRPERRFE</sequence>
<dbReference type="Gene3D" id="2.40.30.30">
    <property type="entry name" value="Riboflavin kinase-like"/>
    <property type="match status" value="1"/>
</dbReference>
<dbReference type="AlphaFoldDB" id="A0A937XH00"/>
<dbReference type="InterPro" id="IPR002606">
    <property type="entry name" value="Riboflavin_kinase_bac"/>
</dbReference>
<evidence type="ECO:0000313" key="20">
    <source>
        <dbReference type="Proteomes" id="UP000779900"/>
    </source>
</evidence>
<evidence type="ECO:0000256" key="7">
    <source>
        <dbReference type="ARBA" id="ARBA00022630"/>
    </source>
</evidence>
<dbReference type="EC" id="2.7.7.2" evidence="5"/>
<evidence type="ECO:0000256" key="8">
    <source>
        <dbReference type="ARBA" id="ARBA00022643"/>
    </source>
</evidence>
<keyword evidence="13" id="KW-0274">FAD</keyword>
<evidence type="ECO:0000256" key="2">
    <source>
        <dbReference type="ARBA" id="ARBA00005201"/>
    </source>
</evidence>
<keyword evidence="7" id="KW-0285">Flavoprotein</keyword>
<dbReference type="Gene3D" id="3.40.50.620">
    <property type="entry name" value="HUPs"/>
    <property type="match status" value="1"/>
</dbReference>
<organism evidence="19 20">
    <name type="scientific">candidate division WOR-3 bacterium</name>
    <dbReference type="NCBI Taxonomy" id="2052148"/>
    <lineage>
        <taxon>Bacteria</taxon>
        <taxon>Bacteria division WOR-3</taxon>
    </lineage>
</organism>
<dbReference type="PANTHER" id="PTHR22749:SF6">
    <property type="entry name" value="RIBOFLAVIN KINASE"/>
    <property type="match status" value="1"/>
</dbReference>
<comment type="catalytic activity">
    <reaction evidence="17">
        <text>FMN + ATP + H(+) = FAD + diphosphate</text>
        <dbReference type="Rhea" id="RHEA:17237"/>
        <dbReference type="ChEBI" id="CHEBI:15378"/>
        <dbReference type="ChEBI" id="CHEBI:30616"/>
        <dbReference type="ChEBI" id="CHEBI:33019"/>
        <dbReference type="ChEBI" id="CHEBI:57692"/>
        <dbReference type="ChEBI" id="CHEBI:58210"/>
        <dbReference type="EC" id="2.7.7.2"/>
    </reaction>
</comment>
<evidence type="ECO:0000256" key="4">
    <source>
        <dbReference type="ARBA" id="ARBA00012105"/>
    </source>
</evidence>
<gene>
    <name evidence="19" type="primary">ribF</name>
    <name evidence="19" type="ORF">FJY68_14065</name>
</gene>
<dbReference type="EMBL" id="VGIR01000183">
    <property type="protein sequence ID" value="MBM3332947.1"/>
    <property type="molecule type" value="Genomic_DNA"/>
</dbReference>
<dbReference type="GO" id="GO:0008531">
    <property type="term" value="F:riboflavin kinase activity"/>
    <property type="evidence" value="ECO:0007669"/>
    <property type="project" value="UniProtKB-EC"/>
</dbReference>
<evidence type="ECO:0000256" key="12">
    <source>
        <dbReference type="ARBA" id="ARBA00022777"/>
    </source>
</evidence>
<keyword evidence="14" id="KW-0067">ATP-binding</keyword>
<comment type="similarity">
    <text evidence="3">Belongs to the RibF family.</text>
</comment>
<evidence type="ECO:0000256" key="17">
    <source>
        <dbReference type="ARBA" id="ARBA00049494"/>
    </source>
</evidence>
<comment type="pathway">
    <text evidence="2">Cofactor biosynthesis; FMN biosynthesis; FMN from riboflavin (ATP route): step 1/1.</text>
</comment>
<keyword evidence="11" id="KW-0547">Nucleotide-binding</keyword>
<evidence type="ECO:0000256" key="1">
    <source>
        <dbReference type="ARBA" id="ARBA00004726"/>
    </source>
</evidence>
<dbReference type="SMART" id="SM00904">
    <property type="entry name" value="Flavokinase"/>
    <property type="match status" value="1"/>
</dbReference>
<name>A0A937XH00_UNCW3</name>
<feature type="non-terminal residue" evidence="19">
    <location>
        <position position="287"/>
    </location>
</feature>
<accession>A0A937XH00</accession>
<keyword evidence="12" id="KW-0418">Kinase</keyword>
<dbReference type="InterPro" id="IPR015865">
    <property type="entry name" value="Riboflavin_kinase_bac/euk"/>
</dbReference>
<dbReference type="InterPro" id="IPR015864">
    <property type="entry name" value="FAD_synthase"/>
</dbReference>
<dbReference type="GO" id="GO:0003919">
    <property type="term" value="F:FMN adenylyltransferase activity"/>
    <property type="evidence" value="ECO:0007669"/>
    <property type="project" value="UniProtKB-EC"/>
</dbReference>
<dbReference type="CDD" id="cd02064">
    <property type="entry name" value="FAD_synthetase_N"/>
    <property type="match status" value="1"/>
</dbReference>
<dbReference type="Pfam" id="PF06574">
    <property type="entry name" value="FAD_syn"/>
    <property type="match status" value="1"/>
</dbReference>
<dbReference type="NCBIfam" id="TIGR00083">
    <property type="entry name" value="ribF"/>
    <property type="match status" value="1"/>
</dbReference>
<comment type="pathway">
    <text evidence="1">Cofactor biosynthesis; FAD biosynthesis; FAD from FMN: step 1/1.</text>
</comment>
<dbReference type="PANTHER" id="PTHR22749">
    <property type="entry name" value="RIBOFLAVIN KINASE/FMN ADENYLYLTRANSFERASE"/>
    <property type="match status" value="1"/>
</dbReference>
<evidence type="ECO:0000256" key="5">
    <source>
        <dbReference type="ARBA" id="ARBA00012393"/>
    </source>
</evidence>